<gene>
    <name evidence="1" type="ORF">RSIPO_03560</name>
</gene>
<protein>
    <recommendedName>
        <fullName evidence="3">KTSC domain-containing protein</fullName>
    </recommendedName>
</protein>
<reference evidence="1" key="2">
    <citation type="submission" date="2022-04" db="EMBL/GenBank/DDBJ databases">
        <title>Genomic draft of R. solanacearum strain IPO1609, a phylotype IIB1/biovar 2/race 3 strain isolated from potato in Europe.</title>
        <authorList>
            <person name="Boucher C."/>
            <person name="Carrere S."/>
            <person name="Dossat C."/>
            <person name="Elbaz M."/>
            <person name="Genin S."/>
            <person name="Gouzy J."/>
            <person name="Prior P."/>
            <person name="Segurens B."/>
            <person name="Wincker P."/>
        </authorList>
    </citation>
    <scope>NUCLEOTIDE SEQUENCE</scope>
    <source>
        <strain evidence="1">IPO1609</strain>
    </source>
</reference>
<accession>A0A7U7JDG7</accession>
<dbReference type="EMBL" id="LN651281">
    <property type="protein sequence ID" value="CEJ16862.1"/>
    <property type="molecule type" value="Genomic_DNA"/>
</dbReference>
<keyword evidence="2" id="KW-1185">Reference proteome</keyword>
<proteinExistence type="predicted"/>
<sequence length="77" mass="8721">METYQNLGDDSGVAFYEIGHDHIWVQFRDGTKYRYSNASAGAENISEMKRLAVEGQGLNSFINTNSDVRKGYDQKEP</sequence>
<evidence type="ECO:0000313" key="2">
    <source>
        <dbReference type="Proteomes" id="UP000053470"/>
    </source>
</evidence>
<reference evidence="1" key="1">
    <citation type="submission" date="2014-11" db="EMBL/GenBank/DDBJ databases">
        <authorList>
            <person name="Genoscope - CEA"/>
        </authorList>
    </citation>
    <scope>NUCLEOTIDE SEQUENCE</scope>
    <source>
        <strain evidence="1">IPO1609</strain>
    </source>
</reference>
<evidence type="ECO:0000313" key="1">
    <source>
        <dbReference type="EMBL" id="CEJ16862.1"/>
    </source>
</evidence>
<organism evidence="1 2">
    <name type="scientific">Ralstonia solanacearum IPO1609</name>
    <dbReference type="NCBI Taxonomy" id="564066"/>
    <lineage>
        <taxon>Bacteria</taxon>
        <taxon>Pseudomonadati</taxon>
        <taxon>Pseudomonadota</taxon>
        <taxon>Betaproteobacteria</taxon>
        <taxon>Burkholderiales</taxon>
        <taxon>Burkholderiaceae</taxon>
        <taxon>Ralstonia</taxon>
        <taxon>Ralstonia solanacearum species complex</taxon>
    </lineage>
</organism>
<dbReference type="Proteomes" id="UP000053470">
    <property type="component" value="Unassembled WGS sequence"/>
</dbReference>
<dbReference type="RefSeq" id="WP_020957679.1">
    <property type="nucleotide sequence ID" value="NZ_LN651281.1"/>
</dbReference>
<evidence type="ECO:0008006" key="3">
    <source>
        <dbReference type="Google" id="ProtNLM"/>
    </source>
</evidence>
<dbReference type="AlphaFoldDB" id="A0A7U7JDG7"/>
<name>A0A7U7JDG7_RALSL</name>